<evidence type="ECO:0000256" key="7">
    <source>
        <dbReference type="ARBA" id="ARBA00007490"/>
    </source>
</evidence>
<reference evidence="17 20" key="1">
    <citation type="submission" date="2014-08" db="EMBL/GenBank/DDBJ databases">
        <authorList>
            <person name="Moulin Lionel"/>
        </authorList>
    </citation>
    <scope>NUCLEOTIDE SEQUENCE [LARGE SCALE GENOMIC DNA]</scope>
</reference>
<evidence type="ECO:0000256" key="12">
    <source>
        <dbReference type="ARBA" id="ARBA00022840"/>
    </source>
</evidence>
<accession>A0A090G527</accession>
<evidence type="ECO:0000256" key="2">
    <source>
        <dbReference type="ARBA" id="ARBA00000711"/>
    </source>
</evidence>
<keyword evidence="8 14" id="KW-0169">Cobalamin biosynthesis</keyword>
<feature type="binding site" evidence="16">
    <location>
        <position position="96"/>
    </location>
    <ligand>
        <name>GTP</name>
        <dbReference type="ChEBI" id="CHEBI:37565"/>
    </ligand>
</feature>
<keyword evidence="19" id="KW-1185">Reference proteome</keyword>
<dbReference type="NCBIfam" id="NF004469">
    <property type="entry name" value="PRK05800.1"/>
    <property type="match status" value="1"/>
</dbReference>
<evidence type="ECO:0000256" key="6">
    <source>
        <dbReference type="ARBA" id="ARBA00005159"/>
    </source>
</evidence>
<comment type="catalytic activity">
    <reaction evidence="1 14">
        <text>adenosylcob(III)inamide + ATP = adenosylcob(III)inamide phosphate + ADP + H(+)</text>
        <dbReference type="Rhea" id="RHEA:15769"/>
        <dbReference type="ChEBI" id="CHEBI:2480"/>
        <dbReference type="ChEBI" id="CHEBI:15378"/>
        <dbReference type="ChEBI" id="CHEBI:30616"/>
        <dbReference type="ChEBI" id="CHEBI:58502"/>
        <dbReference type="ChEBI" id="CHEBI:456216"/>
        <dbReference type="EC" id="2.7.1.156"/>
    </reaction>
</comment>
<evidence type="ECO:0000256" key="1">
    <source>
        <dbReference type="ARBA" id="ARBA00000312"/>
    </source>
</evidence>
<keyword evidence="13 14" id="KW-0342">GTP-binding</keyword>
<dbReference type="Proteomes" id="UP000046122">
    <property type="component" value="Unassembled WGS sequence"/>
</dbReference>
<dbReference type="SUPFAM" id="SSF52540">
    <property type="entry name" value="P-loop containing nucleoside triphosphate hydrolases"/>
    <property type="match status" value="1"/>
</dbReference>
<comment type="function">
    <text evidence="4 14">Catalyzes ATP-dependent phosphorylation of adenosylcobinamide and addition of GMP to adenosylcobinamide phosphate.</text>
</comment>
<feature type="binding site" evidence="16">
    <location>
        <begin position="22"/>
        <end position="29"/>
    </location>
    <ligand>
        <name>GTP</name>
        <dbReference type="ChEBI" id="CHEBI:37565"/>
    </ligand>
</feature>
<gene>
    <name evidence="17" type="primary">cobU</name>
    <name evidence="17" type="ORF">MPL3356_60259</name>
    <name evidence="18" type="ORF">MPL3365_30510</name>
</gene>
<dbReference type="PANTHER" id="PTHR34848:SF1">
    <property type="entry name" value="BIFUNCTIONAL ADENOSYLCOBALAMIN BIOSYNTHESIS PROTEIN COBU"/>
    <property type="match status" value="1"/>
</dbReference>
<comment type="catalytic activity">
    <reaction evidence="3">
        <text>adenosylcob(III)inamide + GTP = adenosylcob(III)inamide phosphate + GDP + H(+)</text>
        <dbReference type="Rhea" id="RHEA:15765"/>
        <dbReference type="ChEBI" id="CHEBI:2480"/>
        <dbReference type="ChEBI" id="CHEBI:15378"/>
        <dbReference type="ChEBI" id="CHEBI:37565"/>
        <dbReference type="ChEBI" id="CHEBI:58189"/>
        <dbReference type="ChEBI" id="CHEBI:58502"/>
        <dbReference type="EC" id="2.7.1.156"/>
    </reaction>
</comment>
<proteinExistence type="inferred from homology"/>
<feature type="binding site" evidence="16">
    <location>
        <begin position="47"/>
        <end position="49"/>
    </location>
    <ligand>
        <name>GTP</name>
        <dbReference type="ChEBI" id="CHEBI:37565"/>
    </ligand>
</feature>
<dbReference type="EC" id="2.7.1.156" evidence="14"/>
<comment type="pathway">
    <text evidence="5 14">Cofactor biosynthesis; adenosylcobalamin biosynthesis; adenosylcobalamin from cob(II)yrinate a,c-diamide: step 6/7.</text>
</comment>
<name>A0A090G527_MESPL</name>
<keyword evidence="9 14" id="KW-0808">Transferase</keyword>
<keyword evidence="10 14" id="KW-0547">Nucleotide-binding</keyword>
<evidence type="ECO:0000256" key="14">
    <source>
        <dbReference type="PIRNR" id="PIRNR006135"/>
    </source>
</evidence>
<dbReference type="EMBL" id="CCNE01000023">
    <property type="protein sequence ID" value="CDX59189.1"/>
    <property type="molecule type" value="Genomic_DNA"/>
</dbReference>
<evidence type="ECO:0000256" key="3">
    <source>
        <dbReference type="ARBA" id="ARBA00001522"/>
    </source>
</evidence>
<dbReference type="Pfam" id="PF02283">
    <property type="entry name" value="CobU"/>
    <property type="match status" value="1"/>
</dbReference>
<dbReference type="GO" id="GO:0005524">
    <property type="term" value="F:ATP binding"/>
    <property type="evidence" value="ECO:0007669"/>
    <property type="project" value="UniProtKB-UniRule"/>
</dbReference>
<evidence type="ECO:0000313" key="17">
    <source>
        <dbReference type="EMBL" id="CDX26138.1"/>
    </source>
</evidence>
<dbReference type="EMBL" id="CCMZ01000056">
    <property type="protein sequence ID" value="CDX26138.1"/>
    <property type="molecule type" value="Genomic_DNA"/>
</dbReference>
<dbReference type="InterPro" id="IPR003203">
    <property type="entry name" value="CobU/CobP"/>
</dbReference>
<dbReference type="GO" id="GO:0005525">
    <property type="term" value="F:GTP binding"/>
    <property type="evidence" value="ECO:0007669"/>
    <property type="project" value="UniProtKB-UniRule"/>
</dbReference>
<evidence type="ECO:0000256" key="4">
    <source>
        <dbReference type="ARBA" id="ARBA00003889"/>
    </source>
</evidence>
<dbReference type="UniPathway" id="UPA00148">
    <property type="reaction ID" value="UER00236"/>
</dbReference>
<sequence length="181" mass="19661">MTGATAASGNRASDRKLTFILGGARSGKSSYAEKLTTANPSPWTYIATAQAYDDEMRERIALHRSRRGEGWVTVDAPLDLVGAVEALPNHEPALIDCLTLWLTNHMLAEHDIEAECRRLKDALSRPRGPWFVVSNEVGLGIVPDNALARRFRDAAGRLNQQVAAAADSVLMMVAGLPLKVK</sequence>
<dbReference type="CDD" id="cd00544">
    <property type="entry name" value="CobU"/>
    <property type="match status" value="1"/>
</dbReference>
<evidence type="ECO:0000256" key="5">
    <source>
        <dbReference type="ARBA" id="ARBA00004692"/>
    </source>
</evidence>
<comment type="catalytic activity">
    <reaction evidence="2 14">
        <text>adenosylcob(III)inamide phosphate + GTP + H(+) = adenosylcob(III)inamide-GDP + diphosphate</text>
        <dbReference type="Rhea" id="RHEA:22712"/>
        <dbReference type="ChEBI" id="CHEBI:15378"/>
        <dbReference type="ChEBI" id="CHEBI:33019"/>
        <dbReference type="ChEBI" id="CHEBI:37565"/>
        <dbReference type="ChEBI" id="CHEBI:58502"/>
        <dbReference type="ChEBI" id="CHEBI:60487"/>
        <dbReference type="EC" id="2.7.7.62"/>
    </reaction>
</comment>
<keyword evidence="11 14" id="KW-0418">Kinase</keyword>
<dbReference type="Gene3D" id="3.40.50.300">
    <property type="entry name" value="P-loop containing nucleotide triphosphate hydrolases"/>
    <property type="match status" value="1"/>
</dbReference>
<dbReference type="AlphaFoldDB" id="A0A090G527"/>
<dbReference type="InterPro" id="IPR027417">
    <property type="entry name" value="P-loop_NTPase"/>
</dbReference>
<evidence type="ECO:0000313" key="19">
    <source>
        <dbReference type="Proteomes" id="UP000045285"/>
    </source>
</evidence>
<comment type="pathway">
    <text evidence="6 14">Cofactor biosynthesis; adenosylcobalamin biosynthesis; adenosylcobalamin from cob(II)yrinate a,c-diamide: step 5/7.</text>
</comment>
<reference evidence="19" key="2">
    <citation type="submission" date="2014-08" db="EMBL/GenBank/DDBJ databases">
        <authorList>
            <person name="Moulin L."/>
        </authorList>
    </citation>
    <scope>NUCLEOTIDE SEQUENCE [LARGE SCALE GENOMIC DNA]</scope>
</reference>
<keyword evidence="12 14" id="KW-0067">ATP-binding</keyword>
<evidence type="ECO:0000256" key="11">
    <source>
        <dbReference type="ARBA" id="ARBA00022777"/>
    </source>
</evidence>
<evidence type="ECO:0000256" key="9">
    <source>
        <dbReference type="ARBA" id="ARBA00022679"/>
    </source>
</evidence>
<evidence type="ECO:0000313" key="18">
    <source>
        <dbReference type="EMBL" id="CDX59189.1"/>
    </source>
</evidence>
<evidence type="ECO:0000256" key="10">
    <source>
        <dbReference type="ARBA" id="ARBA00022741"/>
    </source>
</evidence>
<dbReference type="EC" id="2.7.7.62" evidence="14"/>
<feature type="active site" description="GMP-histidine intermediate" evidence="15">
    <location>
        <position position="63"/>
    </location>
</feature>
<evidence type="ECO:0000256" key="8">
    <source>
        <dbReference type="ARBA" id="ARBA00022573"/>
    </source>
</evidence>
<comment type="similarity">
    <text evidence="7 14">Belongs to the CobU/CobP family.</text>
</comment>
<dbReference type="Proteomes" id="UP000045285">
    <property type="component" value="Unassembled WGS sequence"/>
</dbReference>
<evidence type="ECO:0000313" key="20">
    <source>
        <dbReference type="Proteomes" id="UP000046122"/>
    </source>
</evidence>
<evidence type="ECO:0000256" key="16">
    <source>
        <dbReference type="PIRSR" id="PIRSR006135-2"/>
    </source>
</evidence>
<dbReference type="GO" id="GO:0009236">
    <property type="term" value="P:cobalamin biosynthetic process"/>
    <property type="evidence" value="ECO:0007669"/>
    <property type="project" value="UniProtKB-UniRule"/>
</dbReference>
<evidence type="ECO:0000256" key="15">
    <source>
        <dbReference type="PIRSR" id="PIRSR006135-1"/>
    </source>
</evidence>
<feature type="binding site" evidence="16">
    <location>
        <begin position="64"/>
        <end position="67"/>
    </location>
    <ligand>
        <name>GTP</name>
        <dbReference type="ChEBI" id="CHEBI:37565"/>
    </ligand>
</feature>
<dbReference type="PANTHER" id="PTHR34848">
    <property type="match status" value="1"/>
</dbReference>
<evidence type="ECO:0000256" key="13">
    <source>
        <dbReference type="ARBA" id="ARBA00023134"/>
    </source>
</evidence>
<dbReference type="PIRSF" id="PIRSF006135">
    <property type="entry name" value="CobU"/>
    <property type="match status" value="1"/>
</dbReference>
<protein>
    <recommendedName>
        <fullName evidence="14">Bifunctional adenosylcobalamin biosynthesis protein</fullName>
        <ecNumber evidence="14">2.7.1.156</ecNumber>
        <ecNumber evidence="14">2.7.7.62</ecNumber>
    </recommendedName>
</protein>
<dbReference type="STRING" id="69974.MPLDJ20_120567"/>
<dbReference type="GO" id="GO:0043752">
    <property type="term" value="F:adenosylcobinamide kinase activity"/>
    <property type="evidence" value="ECO:0007669"/>
    <property type="project" value="UniProtKB-EC"/>
</dbReference>
<organism evidence="17 19">
    <name type="scientific">Mesorhizobium plurifarium</name>
    <dbReference type="NCBI Taxonomy" id="69974"/>
    <lineage>
        <taxon>Bacteria</taxon>
        <taxon>Pseudomonadati</taxon>
        <taxon>Pseudomonadota</taxon>
        <taxon>Alphaproteobacteria</taxon>
        <taxon>Hyphomicrobiales</taxon>
        <taxon>Phyllobacteriaceae</taxon>
        <taxon>Mesorhizobium</taxon>
    </lineage>
</organism>
<dbReference type="GO" id="GO:0008820">
    <property type="term" value="F:cobinamide phosphate guanylyltransferase activity"/>
    <property type="evidence" value="ECO:0007669"/>
    <property type="project" value="UniProtKB-UniRule"/>
</dbReference>
<keyword evidence="17" id="KW-0548">Nucleotidyltransferase</keyword>